<name>A0A1L0DH42_9ASCO</name>
<keyword evidence="4" id="KW-0687">Ribonucleoprotein</keyword>
<evidence type="ECO:0000256" key="1">
    <source>
        <dbReference type="ARBA" id="ARBA00004173"/>
    </source>
</evidence>
<dbReference type="InterPro" id="IPR007741">
    <property type="entry name" value="Ribosomal_mL43/mS25/NADH_DH"/>
</dbReference>
<proteinExistence type="predicted"/>
<organism evidence="6 7">
    <name type="scientific">Sungouiella intermedia</name>
    <dbReference type="NCBI Taxonomy" id="45354"/>
    <lineage>
        <taxon>Eukaryota</taxon>
        <taxon>Fungi</taxon>
        <taxon>Dikarya</taxon>
        <taxon>Ascomycota</taxon>
        <taxon>Saccharomycotina</taxon>
        <taxon>Pichiomycetes</taxon>
        <taxon>Metschnikowiaceae</taxon>
        <taxon>Sungouiella</taxon>
    </lineage>
</organism>
<accession>A0A1L0DH42</accession>
<evidence type="ECO:0000256" key="2">
    <source>
        <dbReference type="ARBA" id="ARBA00022980"/>
    </source>
</evidence>
<protein>
    <submittedName>
        <fullName evidence="6">CIC11C00000003470</fullName>
    </submittedName>
</protein>
<dbReference type="STRING" id="45354.A0A1L0DH42"/>
<dbReference type="InterPro" id="IPR036249">
    <property type="entry name" value="Thioredoxin-like_sf"/>
</dbReference>
<reference evidence="6 7" key="1">
    <citation type="submission" date="2016-10" db="EMBL/GenBank/DDBJ databases">
        <authorList>
            <person name="de Groot N.N."/>
        </authorList>
    </citation>
    <scope>NUCLEOTIDE SEQUENCE [LARGE SCALE GENOMIC DNA]</scope>
    <source>
        <strain evidence="6 7">CBS 141442</strain>
    </source>
</reference>
<keyword evidence="3" id="KW-0496">Mitochondrion</keyword>
<dbReference type="Pfam" id="PF05047">
    <property type="entry name" value="L51_S25_CI-B8"/>
    <property type="match status" value="1"/>
</dbReference>
<evidence type="ECO:0000313" key="7">
    <source>
        <dbReference type="Proteomes" id="UP000182334"/>
    </source>
</evidence>
<dbReference type="PANTHER" id="PTHR13274">
    <property type="entry name" value="MITOCHONDRIAL RIBOSOMAL PROTEIN S25"/>
    <property type="match status" value="1"/>
</dbReference>
<evidence type="ECO:0000256" key="4">
    <source>
        <dbReference type="ARBA" id="ARBA00023274"/>
    </source>
</evidence>
<dbReference type="SMART" id="SM00916">
    <property type="entry name" value="L51_S25_CI-B8"/>
    <property type="match status" value="1"/>
</dbReference>
<sequence>MSASMFKGLPTSKILKQIARLNNITGTPRTAFKFGPLVKKIELIILLKNIFKASSGLKKFWRQNLPVLKYHNDDVEFTLTRVRAMSKEEIAKVPTKIVIHLADGTKSEVDCAMQTHNQILKKLVKSTGAVAMAAEDLHTIPVPENHLP</sequence>
<dbReference type="GO" id="GO:0003735">
    <property type="term" value="F:structural constituent of ribosome"/>
    <property type="evidence" value="ECO:0007669"/>
    <property type="project" value="InterPro"/>
</dbReference>
<dbReference type="Proteomes" id="UP000182334">
    <property type="component" value="Chromosome III"/>
</dbReference>
<evidence type="ECO:0000259" key="5">
    <source>
        <dbReference type="SMART" id="SM00916"/>
    </source>
</evidence>
<keyword evidence="2" id="KW-0689">Ribosomal protein</keyword>
<keyword evidence="7" id="KW-1185">Reference proteome</keyword>
<evidence type="ECO:0000256" key="3">
    <source>
        <dbReference type="ARBA" id="ARBA00023128"/>
    </source>
</evidence>
<dbReference type="GO" id="GO:0005840">
    <property type="term" value="C:ribosome"/>
    <property type="evidence" value="ECO:0007669"/>
    <property type="project" value="UniProtKB-KW"/>
</dbReference>
<dbReference type="AlphaFoldDB" id="A0A1L0DH42"/>
<gene>
    <name evidence="6" type="ORF">SAMEA4029010_CIC11G00000003470</name>
</gene>
<dbReference type="EMBL" id="LT635758">
    <property type="protein sequence ID" value="SGZ51718.1"/>
    <property type="molecule type" value="Genomic_DNA"/>
</dbReference>
<dbReference type="GO" id="GO:0005739">
    <property type="term" value="C:mitochondrion"/>
    <property type="evidence" value="ECO:0007669"/>
    <property type="project" value="UniProtKB-SubCell"/>
</dbReference>
<dbReference type="PANTHER" id="PTHR13274:SF2">
    <property type="entry name" value="SMALL RIBOSOMAL SUBUNIT PROTEIN MS25"/>
    <property type="match status" value="1"/>
</dbReference>
<dbReference type="SUPFAM" id="SSF52833">
    <property type="entry name" value="Thioredoxin-like"/>
    <property type="match status" value="1"/>
</dbReference>
<feature type="domain" description="Ribosomal protein/NADH dehydrogenase" evidence="5">
    <location>
        <begin position="49"/>
        <end position="130"/>
    </location>
</feature>
<dbReference type="GO" id="GO:1990904">
    <property type="term" value="C:ribonucleoprotein complex"/>
    <property type="evidence" value="ECO:0007669"/>
    <property type="project" value="UniProtKB-KW"/>
</dbReference>
<dbReference type="OrthoDB" id="1696305at2759"/>
<evidence type="ECO:0000313" key="6">
    <source>
        <dbReference type="EMBL" id="SGZ51718.1"/>
    </source>
</evidence>
<comment type="subcellular location">
    <subcellularLocation>
        <location evidence="1">Mitochondrion</location>
    </subcellularLocation>
</comment>
<dbReference type="InterPro" id="IPR040049">
    <property type="entry name" value="Ribosomal_mS25/mL61"/>
</dbReference>
<dbReference type="Gene3D" id="3.40.30.10">
    <property type="entry name" value="Glutaredoxin"/>
    <property type="match status" value="1"/>
</dbReference>